<feature type="region of interest" description="Disordered" evidence="1">
    <location>
        <begin position="587"/>
        <end position="674"/>
    </location>
</feature>
<evidence type="ECO:0000313" key="2">
    <source>
        <dbReference type="EMBL" id="KAH3884934.1"/>
    </source>
</evidence>
<feature type="compositionally biased region" description="Basic and acidic residues" evidence="1">
    <location>
        <begin position="637"/>
        <end position="646"/>
    </location>
</feature>
<protein>
    <submittedName>
        <fullName evidence="2">Uncharacterized protein</fullName>
    </submittedName>
</protein>
<accession>A0A9D4N092</accession>
<dbReference type="Proteomes" id="UP000828390">
    <property type="component" value="Unassembled WGS sequence"/>
</dbReference>
<feature type="compositionally biased region" description="Basic and acidic residues" evidence="1">
    <location>
        <begin position="716"/>
        <end position="726"/>
    </location>
</feature>
<feature type="region of interest" description="Disordered" evidence="1">
    <location>
        <begin position="716"/>
        <end position="787"/>
    </location>
</feature>
<feature type="compositionally biased region" description="Basic and acidic residues" evidence="1">
    <location>
        <begin position="598"/>
        <end position="608"/>
    </location>
</feature>
<name>A0A9D4N092_DREPO</name>
<feature type="region of interest" description="Disordered" evidence="1">
    <location>
        <begin position="243"/>
        <end position="277"/>
    </location>
</feature>
<reference evidence="2" key="1">
    <citation type="journal article" date="2019" name="bioRxiv">
        <title>The Genome of the Zebra Mussel, Dreissena polymorpha: A Resource for Invasive Species Research.</title>
        <authorList>
            <person name="McCartney M.A."/>
            <person name="Auch B."/>
            <person name="Kono T."/>
            <person name="Mallez S."/>
            <person name="Zhang Y."/>
            <person name="Obille A."/>
            <person name="Becker A."/>
            <person name="Abrahante J.E."/>
            <person name="Garbe J."/>
            <person name="Badalamenti J.P."/>
            <person name="Herman A."/>
            <person name="Mangelson H."/>
            <person name="Liachko I."/>
            <person name="Sullivan S."/>
            <person name="Sone E.D."/>
            <person name="Koren S."/>
            <person name="Silverstein K.A.T."/>
            <person name="Beckman K.B."/>
            <person name="Gohl D.M."/>
        </authorList>
    </citation>
    <scope>NUCLEOTIDE SEQUENCE</scope>
    <source>
        <strain evidence="2">Duluth1</strain>
        <tissue evidence="2">Whole animal</tissue>
    </source>
</reference>
<feature type="compositionally biased region" description="Acidic residues" evidence="1">
    <location>
        <begin position="751"/>
        <end position="767"/>
    </location>
</feature>
<reference evidence="2" key="2">
    <citation type="submission" date="2020-11" db="EMBL/GenBank/DDBJ databases">
        <authorList>
            <person name="McCartney M.A."/>
            <person name="Auch B."/>
            <person name="Kono T."/>
            <person name="Mallez S."/>
            <person name="Becker A."/>
            <person name="Gohl D.M."/>
            <person name="Silverstein K.A.T."/>
            <person name="Koren S."/>
            <person name="Bechman K.B."/>
            <person name="Herman A."/>
            <person name="Abrahante J.E."/>
            <person name="Garbe J."/>
        </authorList>
    </citation>
    <scope>NUCLEOTIDE SEQUENCE</scope>
    <source>
        <strain evidence="2">Duluth1</strain>
        <tissue evidence="2">Whole animal</tissue>
    </source>
</reference>
<organism evidence="2 3">
    <name type="scientific">Dreissena polymorpha</name>
    <name type="common">Zebra mussel</name>
    <name type="synonym">Mytilus polymorpha</name>
    <dbReference type="NCBI Taxonomy" id="45954"/>
    <lineage>
        <taxon>Eukaryota</taxon>
        <taxon>Metazoa</taxon>
        <taxon>Spiralia</taxon>
        <taxon>Lophotrochozoa</taxon>
        <taxon>Mollusca</taxon>
        <taxon>Bivalvia</taxon>
        <taxon>Autobranchia</taxon>
        <taxon>Heteroconchia</taxon>
        <taxon>Euheterodonta</taxon>
        <taxon>Imparidentia</taxon>
        <taxon>Neoheterodontei</taxon>
        <taxon>Myida</taxon>
        <taxon>Dreissenoidea</taxon>
        <taxon>Dreissenidae</taxon>
        <taxon>Dreissena</taxon>
    </lineage>
</organism>
<feature type="region of interest" description="Disordered" evidence="1">
    <location>
        <begin position="160"/>
        <end position="189"/>
    </location>
</feature>
<comment type="caution">
    <text evidence="2">The sequence shown here is derived from an EMBL/GenBank/DDBJ whole genome shotgun (WGS) entry which is preliminary data.</text>
</comment>
<dbReference type="AlphaFoldDB" id="A0A9D4N092"/>
<feature type="compositionally biased region" description="Basic and acidic residues" evidence="1">
    <location>
        <begin position="160"/>
        <end position="184"/>
    </location>
</feature>
<sequence>METKKSKTVLFAGSWRTRSVSDELLRHVSQLSNKKSVVTNIKFGPDGLEMSIMDNAGKVGRQEKIALENIMDFIGNKYNATFTLAIVRDQQHNYYSVYVFICRSDKDAAALIVSYKNLKQKLAGEGYNVGFTPNGNNWTFFTNAATNEIQKGDTAEIEEIRSKHSTEQTQQDREVRRQDSESRESIQSSVVQDELQHLANEVRDIKRLLIRQSLGREKFEKNYAYRIAGSEQTTAGAVEQDARATARDQRIHPAYQHSVFDSRKPPDKKQSVQNVSNPTVEYRRVERAIPSIHIRHKTDHTQHVAGVIRIPEREYTQRVYSSKNPAAGRQSKHMQTQVPFNVRPPNWRKTFAQKFKGRPTFSFGGDLVARNIEDVYKTRSLRRVIVLPQQTNPKTPQYENPVNVRLQNPTDHTVVPDFQHVYYKPVEAHKNDNTEYDAVDADVENNFNISTIVNLSAGDDIDIDDNILMNDEKYTSDSRRRLPSNEKVTYRNGEKVTGNNTNVVTILLEKQSDILADSSHEQSLIKEKDSTVHYVRAERLNDFEQRQEIDTFNDEKDHEVRKITTYECLPENNGLFGAYAKHPEQEGNRLIKKTKAVRYHDDSDSTDKDSDENDEDQRPHFDKGEIQIVRGTIIESEESKSTEKHATRAYNPDDDDSSRYLNPVSSSDLKELPTRHNEEINVRFESDDNESANEKVEEYDVDFEVLEAFSKERDVVIKSSTSREDSNIVQTGESPLPYDIKQQERDGVANDFDEDDDDTDDDDDQENEYGHEHEINMRIQAENDVLF</sequence>
<dbReference type="EMBL" id="JAIWYP010000001">
    <property type="protein sequence ID" value="KAH3884934.1"/>
    <property type="molecule type" value="Genomic_DNA"/>
</dbReference>
<feature type="compositionally biased region" description="Basic and acidic residues" evidence="1">
    <location>
        <begin position="616"/>
        <end position="625"/>
    </location>
</feature>
<proteinExistence type="predicted"/>
<keyword evidence="3" id="KW-1185">Reference proteome</keyword>
<feature type="compositionally biased region" description="Basic and acidic residues" evidence="1">
    <location>
        <begin position="260"/>
        <end position="270"/>
    </location>
</feature>
<evidence type="ECO:0000256" key="1">
    <source>
        <dbReference type="SAM" id="MobiDB-lite"/>
    </source>
</evidence>
<evidence type="ECO:0000313" key="3">
    <source>
        <dbReference type="Proteomes" id="UP000828390"/>
    </source>
</evidence>
<gene>
    <name evidence="2" type="ORF">DPMN_008920</name>
</gene>